<proteinExistence type="predicted"/>
<dbReference type="AlphaFoldDB" id="A0A1G1L0R3"/>
<gene>
    <name evidence="1" type="ORF">A3G33_05445</name>
</gene>
<reference evidence="1 2" key="1">
    <citation type="journal article" date="2016" name="Nat. Commun.">
        <title>Thousands of microbial genomes shed light on interconnected biogeochemical processes in an aquifer system.</title>
        <authorList>
            <person name="Anantharaman K."/>
            <person name="Brown C.T."/>
            <person name="Hug L.A."/>
            <person name="Sharon I."/>
            <person name="Castelle C.J."/>
            <person name="Probst A.J."/>
            <person name="Thomas B.C."/>
            <person name="Singh A."/>
            <person name="Wilkins M.J."/>
            <person name="Karaoz U."/>
            <person name="Brodie E.L."/>
            <person name="Williams K.H."/>
            <person name="Hubbard S.S."/>
            <person name="Banfield J.F."/>
        </authorList>
    </citation>
    <scope>NUCLEOTIDE SEQUENCE [LARGE SCALE GENOMIC DNA]</scope>
</reference>
<organism evidence="1 2">
    <name type="scientific">Candidatus Danuiimicrobium aquiferis</name>
    <dbReference type="NCBI Taxonomy" id="1801832"/>
    <lineage>
        <taxon>Bacteria</taxon>
        <taxon>Pseudomonadati</taxon>
        <taxon>Candidatus Omnitrophota</taxon>
        <taxon>Candidatus Danuiimicrobium</taxon>
    </lineage>
</organism>
<dbReference type="EMBL" id="MHFR01000031">
    <property type="protein sequence ID" value="OGW98718.1"/>
    <property type="molecule type" value="Genomic_DNA"/>
</dbReference>
<comment type="caution">
    <text evidence="1">The sequence shown here is derived from an EMBL/GenBank/DDBJ whole genome shotgun (WGS) entry which is preliminary data.</text>
</comment>
<dbReference type="Proteomes" id="UP000178187">
    <property type="component" value="Unassembled WGS sequence"/>
</dbReference>
<accession>A0A1G1L0R3</accession>
<evidence type="ECO:0000313" key="1">
    <source>
        <dbReference type="EMBL" id="OGW98718.1"/>
    </source>
</evidence>
<name>A0A1G1L0R3_9BACT</name>
<protein>
    <submittedName>
        <fullName evidence="1">Uncharacterized protein</fullName>
    </submittedName>
</protein>
<evidence type="ECO:0000313" key="2">
    <source>
        <dbReference type="Proteomes" id="UP000178187"/>
    </source>
</evidence>
<sequence length="136" mass="15773">MVVIFLSAALNQLILLRLENQFQIHFSKRPLFLFEPGRIVLRNPSFTYQDQFAVKSGWIELRYPVTAILRERYSVHATGKKLTVVFGKDLSLAFSKNEIFVDYVAADFAVIKNKGVDLNSFDVESKEIQFHIRPRH</sequence>